<accession>A0A543NG13</accession>
<keyword evidence="2" id="KW-0472">Membrane</keyword>
<dbReference type="Proteomes" id="UP000317422">
    <property type="component" value="Unassembled WGS sequence"/>
</dbReference>
<feature type="compositionally biased region" description="Basic and acidic residues" evidence="1">
    <location>
        <begin position="138"/>
        <end position="149"/>
    </location>
</feature>
<evidence type="ECO:0000256" key="2">
    <source>
        <dbReference type="SAM" id="Phobius"/>
    </source>
</evidence>
<feature type="transmembrane region" description="Helical" evidence="2">
    <location>
        <begin position="75"/>
        <end position="96"/>
    </location>
</feature>
<feature type="region of interest" description="Disordered" evidence="1">
    <location>
        <begin position="115"/>
        <end position="149"/>
    </location>
</feature>
<feature type="transmembrane region" description="Helical" evidence="2">
    <location>
        <begin position="40"/>
        <end position="63"/>
    </location>
</feature>
<evidence type="ECO:0000313" key="3">
    <source>
        <dbReference type="EMBL" id="TQN30792.1"/>
    </source>
</evidence>
<organism evidence="3 4">
    <name type="scientific">Haloactinospora alba</name>
    <dbReference type="NCBI Taxonomy" id="405555"/>
    <lineage>
        <taxon>Bacteria</taxon>
        <taxon>Bacillati</taxon>
        <taxon>Actinomycetota</taxon>
        <taxon>Actinomycetes</taxon>
        <taxon>Streptosporangiales</taxon>
        <taxon>Nocardiopsidaceae</taxon>
        <taxon>Haloactinospora</taxon>
    </lineage>
</organism>
<evidence type="ECO:0000256" key="1">
    <source>
        <dbReference type="SAM" id="MobiDB-lite"/>
    </source>
</evidence>
<sequence length="149" mass="16335">MHGSSGSPPEGDPTQNDLVARSVAMHDDPRFVTLRRRLRAFVFPVSIAFFSWYLLYVLMSAFARDVMSTVVFGNVNVALVFGLLQFVTTFGVAILYSRYANRRLDPLANELRAELVNETGTASPPQEETPPSAEGPDDTTRAGKEGPGQ</sequence>
<dbReference type="PANTHER" id="PTHR38441:SF1">
    <property type="entry name" value="MEMBRANE PROTEIN"/>
    <property type="match status" value="1"/>
</dbReference>
<keyword evidence="2" id="KW-0812">Transmembrane</keyword>
<comment type="caution">
    <text evidence="3">The sequence shown here is derived from an EMBL/GenBank/DDBJ whole genome shotgun (WGS) entry which is preliminary data.</text>
</comment>
<keyword evidence="2" id="KW-1133">Transmembrane helix</keyword>
<reference evidence="3 4" key="1">
    <citation type="submission" date="2019-06" db="EMBL/GenBank/DDBJ databases">
        <title>Sequencing the genomes of 1000 actinobacteria strains.</title>
        <authorList>
            <person name="Klenk H.-P."/>
        </authorList>
    </citation>
    <scope>NUCLEOTIDE SEQUENCE [LARGE SCALE GENOMIC DNA]</scope>
    <source>
        <strain evidence="3 4">DSM 45015</strain>
    </source>
</reference>
<dbReference type="AlphaFoldDB" id="A0A543NG13"/>
<gene>
    <name evidence="3" type="ORF">FHX37_0676</name>
</gene>
<dbReference type="Pfam" id="PF04341">
    <property type="entry name" value="DUF485"/>
    <property type="match status" value="1"/>
</dbReference>
<dbReference type="PANTHER" id="PTHR38441">
    <property type="entry name" value="INTEGRAL MEMBRANE PROTEIN-RELATED"/>
    <property type="match status" value="1"/>
</dbReference>
<evidence type="ECO:0000313" key="4">
    <source>
        <dbReference type="Proteomes" id="UP000317422"/>
    </source>
</evidence>
<dbReference type="InterPro" id="IPR007436">
    <property type="entry name" value="DUF485"/>
</dbReference>
<dbReference type="EMBL" id="VFQC01000001">
    <property type="protein sequence ID" value="TQN30792.1"/>
    <property type="molecule type" value="Genomic_DNA"/>
</dbReference>
<proteinExistence type="predicted"/>
<keyword evidence="4" id="KW-1185">Reference proteome</keyword>
<name>A0A543NG13_9ACTN</name>
<protein>
    <submittedName>
        <fullName evidence="3">Uncharacterized membrane protein (DUF485 family)</fullName>
    </submittedName>
</protein>